<protein>
    <submittedName>
        <fullName evidence="6">ATPase family protein 2 homolog</fullName>
    </submittedName>
</protein>
<keyword evidence="1 3" id="KW-0547">Nucleotide-binding</keyword>
<gene>
    <name evidence="6" type="primary">SPATA5</name>
    <name evidence="6" type="ORF">NPIL_374991</name>
</gene>
<dbReference type="PANTHER" id="PTHR23077:SF27">
    <property type="entry name" value="ATPASE FAMILY GENE 2 PROTEIN HOMOLOG A"/>
    <property type="match status" value="1"/>
</dbReference>
<dbReference type="InterPro" id="IPR041569">
    <property type="entry name" value="AAA_lid_3"/>
</dbReference>
<dbReference type="Gene3D" id="3.40.50.300">
    <property type="entry name" value="P-loop containing nucleotide triphosphate hydrolases"/>
    <property type="match status" value="1"/>
</dbReference>
<dbReference type="SUPFAM" id="SSF52540">
    <property type="entry name" value="P-loop containing nucleoside triphosphate hydrolases"/>
    <property type="match status" value="1"/>
</dbReference>
<evidence type="ECO:0000256" key="2">
    <source>
        <dbReference type="ARBA" id="ARBA00022840"/>
    </source>
</evidence>
<name>A0A8X6P5E2_NEPPI</name>
<proteinExistence type="inferred from homology"/>
<reference evidence="6" key="1">
    <citation type="submission" date="2020-08" db="EMBL/GenBank/DDBJ databases">
        <title>Multicomponent nature underlies the extraordinary mechanical properties of spider dragline silk.</title>
        <authorList>
            <person name="Kono N."/>
            <person name="Nakamura H."/>
            <person name="Mori M."/>
            <person name="Yoshida Y."/>
            <person name="Ohtoshi R."/>
            <person name="Malay A.D."/>
            <person name="Moran D.A.P."/>
            <person name="Tomita M."/>
            <person name="Numata K."/>
            <person name="Arakawa K."/>
        </authorList>
    </citation>
    <scope>NUCLEOTIDE SEQUENCE</scope>
</reference>
<feature type="domain" description="AAA ATPase AAA+ lid" evidence="5">
    <location>
        <begin position="62"/>
        <end position="98"/>
    </location>
</feature>
<comment type="caution">
    <text evidence="6">The sequence shown here is derived from an EMBL/GenBank/DDBJ whole genome shotgun (WGS) entry which is preliminary data.</text>
</comment>
<evidence type="ECO:0000313" key="7">
    <source>
        <dbReference type="Proteomes" id="UP000887013"/>
    </source>
</evidence>
<evidence type="ECO:0000259" key="5">
    <source>
        <dbReference type="Pfam" id="PF17862"/>
    </source>
</evidence>
<accession>A0A8X6P5E2</accession>
<dbReference type="OrthoDB" id="27435at2759"/>
<dbReference type="InterPro" id="IPR003959">
    <property type="entry name" value="ATPase_AAA_core"/>
</dbReference>
<dbReference type="GO" id="GO:0005737">
    <property type="term" value="C:cytoplasm"/>
    <property type="evidence" value="ECO:0007669"/>
    <property type="project" value="TreeGrafter"/>
</dbReference>
<dbReference type="EMBL" id="BMAW01017192">
    <property type="protein sequence ID" value="GFT52568.1"/>
    <property type="molecule type" value="Genomic_DNA"/>
</dbReference>
<dbReference type="GO" id="GO:0016887">
    <property type="term" value="F:ATP hydrolysis activity"/>
    <property type="evidence" value="ECO:0007669"/>
    <property type="project" value="InterPro"/>
</dbReference>
<evidence type="ECO:0000256" key="3">
    <source>
        <dbReference type="RuleBase" id="RU003651"/>
    </source>
</evidence>
<evidence type="ECO:0000259" key="4">
    <source>
        <dbReference type="Pfam" id="PF00004"/>
    </source>
</evidence>
<evidence type="ECO:0000313" key="6">
    <source>
        <dbReference type="EMBL" id="GFT52568.1"/>
    </source>
</evidence>
<sequence length="145" mass="16555">MDGIEELQNVMIVAATNRPDRLDEAFVRNGRISHFIYIPLPDIDTREEILRLQMKNRAVSEDFDYKYLASKTEGYSGAEIVNVCNEAALQLLAEDIESKSPVFTLRHMDNALKSIVPRTTSEMLHFYQNFSAKYGSRSFSNKGDN</sequence>
<keyword evidence="7" id="KW-1185">Reference proteome</keyword>
<dbReference type="AlphaFoldDB" id="A0A8X6P5E2"/>
<dbReference type="InterPro" id="IPR003960">
    <property type="entry name" value="ATPase_AAA_CS"/>
</dbReference>
<dbReference type="Pfam" id="PF00004">
    <property type="entry name" value="AAA"/>
    <property type="match status" value="1"/>
</dbReference>
<comment type="similarity">
    <text evidence="3">Belongs to the AAA ATPase family.</text>
</comment>
<feature type="domain" description="ATPase AAA-type core" evidence="4">
    <location>
        <begin position="1"/>
        <end position="40"/>
    </location>
</feature>
<keyword evidence="2 3" id="KW-0067">ATP-binding</keyword>
<dbReference type="InterPro" id="IPR027417">
    <property type="entry name" value="P-loop_NTPase"/>
</dbReference>
<dbReference type="InterPro" id="IPR050168">
    <property type="entry name" value="AAA_ATPase_domain"/>
</dbReference>
<dbReference type="Gene3D" id="1.10.8.60">
    <property type="match status" value="1"/>
</dbReference>
<evidence type="ECO:0000256" key="1">
    <source>
        <dbReference type="ARBA" id="ARBA00022741"/>
    </source>
</evidence>
<dbReference type="PANTHER" id="PTHR23077">
    <property type="entry name" value="AAA-FAMILY ATPASE"/>
    <property type="match status" value="1"/>
</dbReference>
<dbReference type="GO" id="GO:0005524">
    <property type="term" value="F:ATP binding"/>
    <property type="evidence" value="ECO:0007669"/>
    <property type="project" value="UniProtKB-KW"/>
</dbReference>
<dbReference type="Pfam" id="PF17862">
    <property type="entry name" value="AAA_lid_3"/>
    <property type="match status" value="1"/>
</dbReference>
<organism evidence="6 7">
    <name type="scientific">Nephila pilipes</name>
    <name type="common">Giant wood spider</name>
    <name type="synonym">Nephila maculata</name>
    <dbReference type="NCBI Taxonomy" id="299642"/>
    <lineage>
        <taxon>Eukaryota</taxon>
        <taxon>Metazoa</taxon>
        <taxon>Ecdysozoa</taxon>
        <taxon>Arthropoda</taxon>
        <taxon>Chelicerata</taxon>
        <taxon>Arachnida</taxon>
        <taxon>Araneae</taxon>
        <taxon>Araneomorphae</taxon>
        <taxon>Entelegynae</taxon>
        <taxon>Araneoidea</taxon>
        <taxon>Nephilidae</taxon>
        <taxon>Nephila</taxon>
    </lineage>
</organism>
<dbReference type="PROSITE" id="PS00674">
    <property type="entry name" value="AAA"/>
    <property type="match status" value="1"/>
</dbReference>
<dbReference type="Proteomes" id="UP000887013">
    <property type="component" value="Unassembled WGS sequence"/>
</dbReference>